<dbReference type="InterPro" id="IPR036509">
    <property type="entry name" value="Met_Sox_Rdtase_MsrA_sf"/>
</dbReference>
<dbReference type="SUPFAM" id="SSF51316">
    <property type="entry name" value="Mss4-like"/>
    <property type="match status" value="1"/>
</dbReference>
<dbReference type="RefSeq" id="WP_236099745.1">
    <property type="nucleotide sequence ID" value="NZ_JAKGUD010000010.1"/>
</dbReference>
<dbReference type="NCBIfam" id="NF004042">
    <property type="entry name" value="PRK05550.1"/>
    <property type="match status" value="1"/>
</dbReference>
<feature type="domain" description="MsrB" evidence="7">
    <location>
        <begin position="1"/>
        <end position="119"/>
    </location>
</feature>
<reference evidence="8 9" key="1">
    <citation type="submission" date="2022-01" db="EMBL/GenBank/DDBJ databases">
        <title>Dethiosulfovibrio faecalis sp. nov., a novel proteolytic, non-sulfur-reducing bacterium isolated from a marine aquaculture solid waste bioreactor.</title>
        <authorList>
            <person name="Grabowski S."/>
            <person name="Apolinario E."/>
            <person name="Schneider N."/>
            <person name="Marshall C.W."/>
            <person name="Sowers K.R."/>
        </authorList>
    </citation>
    <scope>NUCLEOTIDE SEQUENCE [LARGE SCALE GENOMIC DNA]</scope>
    <source>
        <strain evidence="8 9">DSM 12537</strain>
    </source>
</reference>
<dbReference type="NCBIfam" id="NF004036">
    <property type="entry name" value="PRK05508.1"/>
    <property type="match status" value="1"/>
</dbReference>
<comment type="function">
    <text evidence="6">Has an important function as a repair enzyme for proteins that have been inactivated by oxidation. Catalyzes the reversible oxidation-reduction of methionine sulfoxide in proteins to methionine.</text>
</comment>
<comment type="catalytic activity">
    <reaction evidence="4">
        <text>L-methionyl-[protein] + [thioredoxin]-disulfide + H2O = L-methionyl-(R)-S-oxide-[protein] + [thioredoxin]-dithiol</text>
        <dbReference type="Rhea" id="RHEA:24164"/>
        <dbReference type="Rhea" id="RHEA-COMP:10698"/>
        <dbReference type="Rhea" id="RHEA-COMP:10700"/>
        <dbReference type="Rhea" id="RHEA-COMP:12313"/>
        <dbReference type="Rhea" id="RHEA-COMP:12314"/>
        <dbReference type="ChEBI" id="CHEBI:15377"/>
        <dbReference type="ChEBI" id="CHEBI:16044"/>
        <dbReference type="ChEBI" id="CHEBI:29950"/>
        <dbReference type="ChEBI" id="CHEBI:45764"/>
        <dbReference type="ChEBI" id="CHEBI:50058"/>
        <dbReference type="EC" id="1.8.4.12"/>
    </reaction>
</comment>
<evidence type="ECO:0000256" key="5">
    <source>
        <dbReference type="ARBA" id="ARBA00048782"/>
    </source>
</evidence>
<dbReference type="Gene3D" id="2.170.150.20">
    <property type="entry name" value="Peptide methionine sulfoxide reductase"/>
    <property type="match status" value="1"/>
</dbReference>
<dbReference type="PROSITE" id="PS51790">
    <property type="entry name" value="MSRB"/>
    <property type="match status" value="1"/>
</dbReference>
<dbReference type="GO" id="GO:0033743">
    <property type="term" value="F:peptide-methionine (R)-S-oxide reductase activity"/>
    <property type="evidence" value="ECO:0007669"/>
    <property type="project" value="UniProtKB-EC"/>
</dbReference>
<protein>
    <recommendedName>
        <fullName evidence="6">Peptide methionine sulfoxide reductase MsrA</fullName>
        <shortName evidence="6">Protein-methionine-S-oxide reductase</shortName>
        <ecNumber evidence="6">1.8.4.11</ecNumber>
    </recommendedName>
    <alternativeName>
        <fullName evidence="6">Peptide-methionine (S)-S-oxide reductase</fullName>
        <shortName evidence="6">Peptide Met(O) reductase</shortName>
    </alternativeName>
</protein>
<dbReference type="EMBL" id="JAKGUD010000010">
    <property type="protein sequence ID" value="MCF4143034.1"/>
    <property type="molecule type" value="Genomic_DNA"/>
</dbReference>
<dbReference type="HAMAP" id="MF_01401">
    <property type="entry name" value="MsrA"/>
    <property type="match status" value="1"/>
</dbReference>
<dbReference type="InterPro" id="IPR002579">
    <property type="entry name" value="Met_Sox_Rdtase_MsrB_dom"/>
</dbReference>
<dbReference type="PANTHER" id="PTHR42799">
    <property type="entry name" value="MITOCHONDRIAL PEPTIDE METHIONINE SULFOXIDE REDUCTASE"/>
    <property type="match status" value="1"/>
</dbReference>
<keyword evidence="2" id="KW-0511">Multifunctional enzyme</keyword>
<evidence type="ECO:0000313" key="8">
    <source>
        <dbReference type="EMBL" id="MCF4143034.1"/>
    </source>
</evidence>
<accession>A0ABS9EQP3</accession>
<proteinExistence type="inferred from homology"/>
<comment type="catalytic activity">
    <reaction evidence="5 6">
        <text>[thioredoxin]-disulfide + L-methionine + H2O = L-methionine (S)-S-oxide + [thioredoxin]-dithiol</text>
        <dbReference type="Rhea" id="RHEA:19993"/>
        <dbReference type="Rhea" id="RHEA-COMP:10698"/>
        <dbReference type="Rhea" id="RHEA-COMP:10700"/>
        <dbReference type="ChEBI" id="CHEBI:15377"/>
        <dbReference type="ChEBI" id="CHEBI:29950"/>
        <dbReference type="ChEBI" id="CHEBI:50058"/>
        <dbReference type="ChEBI" id="CHEBI:57844"/>
        <dbReference type="ChEBI" id="CHEBI:58772"/>
        <dbReference type="EC" id="1.8.4.11"/>
    </reaction>
</comment>
<comment type="caution">
    <text evidence="8">The sequence shown here is derived from an EMBL/GenBank/DDBJ whole genome shotgun (WGS) entry which is preliminary data.</text>
</comment>
<evidence type="ECO:0000256" key="4">
    <source>
        <dbReference type="ARBA" id="ARBA00048488"/>
    </source>
</evidence>
<evidence type="ECO:0000259" key="7">
    <source>
        <dbReference type="PROSITE" id="PS51790"/>
    </source>
</evidence>
<dbReference type="InterPro" id="IPR002569">
    <property type="entry name" value="Met_Sox_Rdtase_MsrA_dom"/>
</dbReference>
<evidence type="ECO:0000313" key="9">
    <source>
        <dbReference type="Proteomes" id="UP001200430"/>
    </source>
</evidence>
<evidence type="ECO:0000256" key="6">
    <source>
        <dbReference type="HAMAP-Rule" id="MF_01401"/>
    </source>
</evidence>
<sequence length="280" mass="31835">MGYRELTPEEQKVVVNRGTEPPFSGRYCEFFDRGVYLCRRCGRPLYLSEHKFPCSCGWASFDDEIPGAVIRRPDPDGHRTEITCAGCAGHLGHVFQGERLTVKNIRHCVNSLSLTFVPKEDLKRGLFAGGCFWGIQHIMKDLPGVVHSTCGYCGGTVDYPSYEQVCSGETGHLETVEVLFDPEKISYRDLTRYFLEIHDPTQKGGQGPDLGDQYRSAIFAVDEEQRKAAEELLDELRDKGLEPVTEIRPEARFWPAEPLHQHYYLRTGSAPYCHRRVARF</sequence>
<dbReference type="NCBIfam" id="TIGR00401">
    <property type="entry name" value="msrA"/>
    <property type="match status" value="1"/>
</dbReference>
<dbReference type="Pfam" id="PF01625">
    <property type="entry name" value="PMSR"/>
    <property type="match status" value="1"/>
</dbReference>
<dbReference type="Pfam" id="PF01641">
    <property type="entry name" value="SelR"/>
    <property type="match status" value="1"/>
</dbReference>
<dbReference type="EC" id="1.8.4.11" evidence="6"/>
<dbReference type="InterPro" id="IPR011057">
    <property type="entry name" value="Mss4-like_sf"/>
</dbReference>
<comment type="similarity">
    <text evidence="6">Belongs to the MsrA Met sulfoxide reductase family.</text>
</comment>
<dbReference type="Gene3D" id="3.30.1060.10">
    <property type="entry name" value="Peptide methionine sulphoxide reductase MsrA"/>
    <property type="match status" value="1"/>
</dbReference>
<evidence type="ECO:0000256" key="2">
    <source>
        <dbReference type="ARBA" id="ARBA00023268"/>
    </source>
</evidence>
<dbReference type="PANTHER" id="PTHR42799:SF2">
    <property type="entry name" value="MITOCHONDRIAL PEPTIDE METHIONINE SULFOXIDE REDUCTASE"/>
    <property type="match status" value="1"/>
</dbReference>
<dbReference type="Proteomes" id="UP001200430">
    <property type="component" value="Unassembled WGS sequence"/>
</dbReference>
<dbReference type="SUPFAM" id="SSF55068">
    <property type="entry name" value="Peptide methionine sulfoxide reductase"/>
    <property type="match status" value="1"/>
</dbReference>
<evidence type="ECO:0000256" key="1">
    <source>
        <dbReference type="ARBA" id="ARBA00023002"/>
    </source>
</evidence>
<name>A0ABS9EQP3_9BACT</name>
<gene>
    <name evidence="6" type="primary">msrA</name>
    <name evidence="8" type="ORF">L2W38_09440</name>
</gene>
<organism evidence="8 9">
    <name type="scientific">Dethiosulfovibrio marinus</name>
    <dbReference type="NCBI Taxonomy" id="133532"/>
    <lineage>
        <taxon>Bacteria</taxon>
        <taxon>Thermotogati</taxon>
        <taxon>Synergistota</taxon>
        <taxon>Synergistia</taxon>
        <taxon>Synergistales</taxon>
        <taxon>Dethiosulfovibrionaceae</taxon>
        <taxon>Dethiosulfovibrio</taxon>
    </lineage>
</organism>
<keyword evidence="9" id="KW-1185">Reference proteome</keyword>
<dbReference type="GO" id="GO:0008113">
    <property type="term" value="F:peptide-methionine (S)-S-oxide reductase activity"/>
    <property type="evidence" value="ECO:0007669"/>
    <property type="project" value="UniProtKB-EC"/>
</dbReference>
<keyword evidence="1 6" id="KW-0560">Oxidoreductase</keyword>
<evidence type="ECO:0000256" key="3">
    <source>
        <dbReference type="ARBA" id="ARBA00047806"/>
    </source>
</evidence>
<dbReference type="InterPro" id="IPR050162">
    <property type="entry name" value="MsrA_MetSO_reductase"/>
</dbReference>
<feature type="active site" evidence="6">
    <location>
        <position position="131"/>
    </location>
</feature>
<comment type="catalytic activity">
    <reaction evidence="3 6">
        <text>L-methionyl-[protein] + [thioredoxin]-disulfide + H2O = L-methionyl-(S)-S-oxide-[protein] + [thioredoxin]-dithiol</text>
        <dbReference type="Rhea" id="RHEA:14217"/>
        <dbReference type="Rhea" id="RHEA-COMP:10698"/>
        <dbReference type="Rhea" id="RHEA-COMP:10700"/>
        <dbReference type="Rhea" id="RHEA-COMP:12313"/>
        <dbReference type="Rhea" id="RHEA-COMP:12315"/>
        <dbReference type="ChEBI" id="CHEBI:15377"/>
        <dbReference type="ChEBI" id="CHEBI:16044"/>
        <dbReference type="ChEBI" id="CHEBI:29950"/>
        <dbReference type="ChEBI" id="CHEBI:44120"/>
        <dbReference type="ChEBI" id="CHEBI:50058"/>
        <dbReference type="EC" id="1.8.4.11"/>
    </reaction>
</comment>